<accession>A0ABS7C661</accession>
<dbReference type="InterPro" id="IPR036390">
    <property type="entry name" value="WH_DNA-bd_sf"/>
</dbReference>
<dbReference type="Proteomes" id="UP001519887">
    <property type="component" value="Unassembled WGS sequence"/>
</dbReference>
<dbReference type="CDD" id="cd00090">
    <property type="entry name" value="HTH_ARSR"/>
    <property type="match status" value="1"/>
</dbReference>
<comment type="caution">
    <text evidence="3">The sequence shown here is derived from an EMBL/GenBank/DDBJ whole genome shotgun (WGS) entry which is preliminary data.</text>
</comment>
<dbReference type="InterPro" id="IPR039422">
    <property type="entry name" value="MarR/SlyA-like"/>
</dbReference>
<name>A0ABS7C661_9BACL</name>
<gene>
    <name evidence="3" type="ORF">K0U00_20465</name>
</gene>
<organism evidence="3 4">
    <name type="scientific">Paenibacillus sepulcri</name>
    <dbReference type="NCBI Taxonomy" id="359917"/>
    <lineage>
        <taxon>Bacteria</taxon>
        <taxon>Bacillati</taxon>
        <taxon>Bacillota</taxon>
        <taxon>Bacilli</taxon>
        <taxon>Bacillales</taxon>
        <taxon>Paenibacillaceae</taxon>
        <taxon>Paenibacillus</taxon>
    </lineage>
</organism>
<keyword evidence="4" id="KW-1185">Reference proteome</keyword>
<dbReference type="PRINTS" id="PR00598">
    <property type="entry name" value="HTHMARR"/>
</dbReference>
<dbReference type="Gene3D" id="1.10.10.10">
    <property type="entry name" value="Winged helix-like DNA-binding domain superfamily/Winged helix DNA-binding domain"/>
    <property type="match status" value="1"/>
</dbReference>
<dbReference type="InterPro" id="IPR000835">
    <property type="entry name" value="HTH_MarR-typ"/>
</dbReference>
<dbReference type="InterPro" id="IPR036388">
    <property type="entry name" value="WH-like_DNA-bd_sf"/>
</dbReference>
<evidence type="ECO:0000313" key="3">
    <source>
        <dbReference type="EMBL" id="MBW7456412.1"/>
    </source>
</evidence>
<dbReference type="EMBL" id="JAHZIK010000572">
    <property type="protein sequence ID" value="MBW7456412.1"/>
    <property type="molecule type" value="Genomic_DNA"/>
</dbReference>
<dbReference type="GO" id="GO:0003677">
    <property type="term" value="F:DNA binding"/>
    <property type="evidence" value="ECO:0007669"/>
    <property type="project" value="UniProtKB-KW"/>
</dbReference>
<evidence type="ECO:0000313" key="4">
    <source>
        <dbReference type="Proteomes" id="UP001519887"/>
    </source>
</evidence>
<dbReference type="RefSeq" id="WP_210039091.1">
    <property type="nucleotide sequence ID" value="NZ_JBHLVU010000043.1"/>
</dbReference>
<dbReference type="Pfam" id="PF12802">
    <property type="entry name" value="MarR_2"/>
    <property type="match status" value="1"/>
</dbReference>
<protein>
    <submittedName>
        <fullName evidence="3">Winged helix DNA-binding protein</fullName>
    </submittedName>
</protein>
<feature type="domain" description="HTH marR-type" evidence="2">
    <location>
        <begin position="4"/>
        <end position="142"/>
    </location>
</feature>
<dbReference type="SUPFAM" id="SSF46785">
    <property type="entry name" value="Winged helix' DNA-binding domain"/>
    <property type="match status" value="1"/>
</dbReference>
<dbReference type="PROSITE" id="PS50995">
    <property type="entry name" value="HTH_MARR_2"/>
    <property type="match status" value="1"/>
</dbReference>
<sequence length="166" mass="19101">MPDELSTPSELFRVFRQMRHISWRSQRPIEGCTQSEAVMLFVIRRREKLHPAGMKASELSQLLNVTSPTVTQSVNVLEARGLLERSSDPEDRRVVRIKLTEEGLRQTQLSETAMFERIQGLIDRMGEERSNQLIELLDEVFDYYNGGTHLAQCSERKLNLPNEGEA</sequence>
<evidence type="ECO:0000256" key="1">
    <source>
        <dbReference type="ARBA" id="ARBA00023125"/>
    </source>
</evidence>
<keyword evidence="1 3" id="KW-0238">DNA-binding</keyword>
<reference evidence="3 4" key="1">
    <citation type="submission" date="2021-07" db="EMBL/GenBank/DDBJ databases">
        <title>Paenibacillus radiodurans sp. nov., isolated from the southeastern edge of Tengger Desert.</title>
        <authorList>
            <person name="Zhang G."/>
        </authorList>
    </citation>
    <scope>NUCLEOTIDE SEQUENCE [LARGE SCALE GENOMIC DNA]</scope>
    <source>
        <strain evidence="3 4">CCM 7311</strain>
    </source>
</reference>
<dbReference type="PANTHER" id="PTHR33164">
    <property type="entry name" value="TRANSCRIPTIONAL REGULATOR, MARR FAMILY"/>
    <property type="match status" value="1"/>
</dbReference>
<dbReference type="InterPro" id="IPR011991">
    <property type="entry name" value="ArsR-like_HTH"/>
</dbReference>
<proteinExistence type="predicted"/>
<evidence type="ECO:0000259" key="2">
    <source>
        <dbReference type="PROSITE" id="PS50995"/>
    </source>
</evidence>
<dbReference type="SMART" id="SM00347">
    <property type="entry name" value="HTH_MARR"/>
    <property type="match status" value="1"/>
</dbReference>
<dbReference type="PANTHER" id="PTHR33164:SF13">
    <property type="entry name" value="4-HYDROXYPHENYLACETATE CATABOLISM PROTEIN"/>
    <property type="match status" value="1"/>
</dbReference>